<evidence type="ECO:0000256" key="3">
    <source>
        <dbReference type="ARBA" id="ARBA00023125"/>
    </source>
</evidence>
<dbReference type="GO" id="GO:0032993">
    <property type="term" value="C:protein-DNA complex"/>
    <property type="evidence" value="ECO:0007669"/>
    <property type="project" value="TreeGrafter"/>
</dbReference>
<evidence type="ECO:0000256" key="4">
    <source>
        <dbReference type="ARBA" id="ARBA00023163"/>
    </source>
</evidence>
<dbReference type="PRINTS" id="PR00039">
    <property type="entry name" value="HTHLYSR"/>
</dbReference>
<name>A0A5S4V1R2_9MICO</name>
<comment type="caution">
    <text evidence="6">The sequence shown here is derived from an EMBL/GenBank/DDBJ whole genome shotgun (WGS) entry which is preliminary data.</text>
</comment>
<dbReference type="InterPro" id="IPR005119">
    <property type="entry name" value="LysR_subst-bd"/>
</dbReference>
<keyword evidence="7" id="KW-1185">Reference proteome</keyword>
<dbReference type="GO" id="GO:0003700">
    <property type="term" value="F:DNA-binding transcription factor activity"/>
    <property type="evidence" value="ECO:0007669"/>
    <property type="project" value="InterPro"/>
</dbReference>
<dbReference type="FunFam" id="1.10.10.10:FF:000001">
    <property type="entry name" value="LysR family transcriptional regulator"/>
    <property type="match status" value="1"/>
</dbReference>
<dbReference type="Pfam" id="PF03466">
    <property type="entry name" value="LysR_substrate"/>
    <property type="match status" value="1"/>
</dbReference>
<gene>
    <name evidence="6" type="ORF">FYC51_14755</name>
</gene>
<dbReference type="SUPFAM" id="SSF53850">
    <property type="entry name" value="Periplasmic binding protein-like II"/>
    <property type="match status" value="1"/>
</dbReference>
<evidence type="ECO:0000259" key="5">
    <source>
        <dbReference type="PROSITE" id="PS50931"/>
    </source>
</evidence>
<evidence type="ECO:0000313" key="6">
    <source>
        <dbReference type="EMBL" id="TYL50460.1"/>
    </source>
</evidence>
<dbReference type="PROSITE" id="PS50931">
    <property type="entry name" value="HTH_LYSR"/>
    <property type="match status" value="1"/>
</dbReference>
<dbReference type="RefSeq" id="WP_148734561.1">
    <property type="nucleotide sequence ID" value="NZ_VSSB01000002.1"/>
</dbReference>
<keyword evidence="4" id="KW-0804">Transcription</keyword>
<keyword evidence="3" id="KW-0238">DNA-binding</keyword>
<feature type="domain" description="HTH lysR-type" evidence="5">
    <location>
        <begin position="1"/>
        <end position="60"/>
    </location>
</feature>
<dbReference type="Proteomes" id="UP000325243">
    <property type="component" value="Unassembled WGS sequence"/>
</dbReference>
<dbReference type="Pfam" id="PF00126">
    <property type="entry name" value="HTH_1"/>
    <property type="match status" value="1"/>
</dbReference>
<dbReference type="AlphaFoldDB" id="A0A5S4V1R2"/>
<dbReference type="PANTHER" id="PTHR30346:SF0">
    <property type="entry name" value="HCA OPERON TRANSCRIPTIONAL ACTIVATOR HCAR"/>
    <property type="match status" value="1"/>
</dbReference>
<dbReference type="PANTHER" id="PTHR30346">
    <property type="entry name" value="TRANSCRIPTIONAL DUAL REGULATOR HCAR-RELATED"/>
    <property type="match status" value="1"/>
</dbReference>
<dbReference type="Gene3D" id="3.40.190.10">
    <property type="entry name" value="Periplasmic binding protein-like II"/>
    <property type="match status" value="2"/>
</dbReference>
<dbReference type="EMBL" id="VSSB01000002">
    <property type="protein sequence ID" value="TYL50460.1"/>
    <property type="molecule type" value="Genomic_DNA"/>
</dbReference>
<accession>A0A5S4V1R2</accession>
<evidence type="ECO:0000256" key="2">
    <source>
        <dbReference type="ARBA" id="ARBA00023015"/>
    </source>
</evidence>
<protein>
    <submittedName>
        <fullName evidence="6">LysR family transcriptional regulator</fullName>
    </submittedName>
</protein>
<dbReference type="GO" id="GO:0003677">
    <property type="term" value="F:DNA binding"/>
    <property type="evidence" value="ECO:0007669"/>
    <property type="project" value="UniProtKB-KW"/>
</dbReference>
<keyword evidence="2" id="KW-0805">Transcription regulation</keyword>
<dbReference type="Gene3D" id="1.10.10.10">
    <property type="entry name" value="Winged helix-like DNA-binding domain superfamily/Winged helix DNA-binding domain"/>
    <property type="match status" value="1"/>
</dbReference>
<evidence type="ECO:0000256" key="1">
    <source>
        <dbReference type="ARBA" id="ARBA00009437"/>
    </source>
</evidence>
<sequence length="308" mass="33343">MDIEVRQLRVLVAVDEERSFTAAADRLRMSQAAVSRSLAALEHELGARLMHRTTRRVEPTEAGASFAATARRVLAELDRAVAEARGERSVIRVGYQWAALGAHTTPVLRAWNRSHADAPMRLLRLNRRDGGLGDGLVDLAVLRHGVDPELDSELVGTERRVVALPFDHPLAERTSVGLVDLVPFLVAGDRNTGTTSAELWTSVGLPAPSMTQTGDVEEWLDLIAVGDAIGVTAEGTVHHYPRPGVVFVPIHDAPAIEVHLAWHRRHRHPAAGRVARAIRTAYEEEALATLRRATAAGGAPADPAPRLA</sequence>
<dbReference type="InterPro" id="IPR000847">
    <property type="entry name" value="LysR_HTH_N"/>
</dbReference>
<comment type="similarity">
    <text evidence="1">Belongs to the LysR transcriptional regulatory family.</text>
</comment>
<dbReference type="InterPro" id="IPR036388">
    <property type="entry name" value="WH-like_DNA-bd_sf"/>
</dbReference>
<dbReference type="SUPFAM" id="SSF46785">
    <property type="entry name" value="Winged helix' DNA-binding domain"/>
    <property type="match status" value="1"/>
</dbReference>
<proteinExistence type="inferred from homology"/>
<dbReference type="InterPro" id="IPR036390">
    <property type="entry name" value="WH_DNA-bd_sf"/>
</dbReference>
<reference evidence="6 7" key="1">
    <citation type="submission" date="2019-08" db="EMBL/GenBank/DDBJ databases">
        <authorList>
            <person name="Hu J."/>
        </authorList>
    </citation>
    <scope>NUCLEOTIDE SEQUENCE [LARGE SCALE GENOMIC DNA]</scope>
    <source>
        <strain evidence="6 7">NEAU-184</strain>
    </source>
</reference>
<organism evidence="6 7">
    <name type="scientific">Agromyces mariniharenae</name>
    <dbReference type="NCBI Taxonomy" id="2604423"/>
    <lineage>
        <taxon>Bacteria</taxon>
        <taxon>Bacillati</taxon>
        <taxon>Actinomycetota</taxon>
        <taxon>Actinomycetes</taxon>
        <taxon>Micrococcales</taxon>
        <taxon>Microbacteriaceae</taxon>
        <taxon>Agromyces</taxon>
    </lineage>
</organism>
<evidence type="ECO:0000313" key="7">
    <source>
        <dbReference type="Proteomes" id="UP000325243"/>
    </source>
</evidence>